<feature type="region of interest" description="Disordered" evidence="7">
    <location>
        <begin position="64"/>
        <end position="188"/>
    </location>
</feature>
<evidence type="ECO:0000256" key="7">
    <source>
        <dbReference type="SAM" id="MobiDB-lite"/>
    </source>
</evidence>
<name>A0AAV7ECI5_ARIFI</name>
<keyword evidence="6" id="KW-0808">Transferase</keyword>
<organism evidence="8 9">
    <name type="scientific">Aristolochia fimbriata</name>
    <name type="common">White veined hardy Dutchman's pipe vine</name>
    <dbReference type="NCBI Taxonomy" id="158543"/>
    <lineage>
        <taxon>Eukaryota</taxon>
        <taxon>Viridiplantae</taxon>
        <taxon>Streptophyta</taxon>
        <taxon>Embryophyta</taxon>
        <taxon>Tracheophyta</taxon>
        <taxon>Spermatophyta</taxon>
        <taxon>Magnoliopsida</taxon>
        <taxon>Magnoliidae</taxon>
        <taxon>Piperales</taxon>
        <taxon>Aristolochiaceae</taxon>
        <taxon>Aristolochia</taxon>
    </lineage>
</organism>
<feature type="compositionally biased region" description="Basic and acidic residues" evidence="7">
    <location>
        <begin position="131"/>
        <end position="150"/>
    </location>
</feature>
<sequence length="715" mass="80634">MVVSIFGRQRNRPYGFCFKVTAAVIFGLSFIIIWSSFSSPSASVSSQRNSFSGILAPVPVADKRTSGGNVDLERTRRIDADGDIERQRGMTNEATIGEKKVPSSDENNGNKEHEAAKEEGITNKPGILSHLSDESEAKEPEETKEVKEEGDVQDEEDLGGKVDIATDGDEDPSGLTTDESFVADDESTTLKLTEKKKKKSGGPLFDSKTHHSWKLCNVRTGHRYIPCKDIEEEAGKRQRYHHMERSCPKAPPMCLVPLPVGYGFPVRWPESKSKVIYKNVAYPKLSAFIQTHSWFTQSGDYLTLLHNQSEFKGGASHYVNSLEEMVPDIEWGKGIRLVLDVGSKDASLGAALHDKAVLTLSWGLKDDTLDLVQLVLERGFPAIVGTLATRRLPFPAGVFDAIHCGGCRIPWHSNGGKLLLEMNRILRPGGYFILSTDIDSIEDEEGMSKLTSSICWTILAHRTDEISELGVKIYQKPSSTDVYELRRKKSPPLCKEDEGPKSTWYASIQICLHTVPTATEERGIEWPEEWPKRLQTFSDWINDRDKLVADTERWKVIVDHSYLNGMGIDWSTIRNVMDMKAIYGGFAAALESRNVWVMNVVTVHSPNTLPIIFERGLLGIYHDWCESFDTYPRSYDLLHADHLFSRLKNRCKQPIGIVVEMDRVTRPGGWAIIRDKVEILNPLKEILRTLHWEIRMTYARDKEGIICVQKTLWRP</sequence>
<dbReference type="GO" id="GO:0032259">
    <property type="term" value="P:methylation"/>
    <property type="evidence" value="ECO:0007669"/>
    <property type="project" value="UniProtKB-KW"/>
</dbReference>
<comment type="subcellular location">
    <subcellularLocation>
        <location evidence="5">Endomembrane system</location>
        <topology evidence="5">Single-pass membrane protein</topology>
    </subcellularLocation>
    <subcellularLocation>
        <location evidence="1 6">Membrane</location>
        <topology evidence="1 6">Single-pass type II membrane protein</topology>
    </subcellularLocation>
</comment>
<dbReference type="GO" id="GO:0008168">
    <property type="term" value="F:methyltransferase activity"/>
    <property type="evidence" value="ECO:0007669"/>
    <property type="project" value="UniProtKB-UniRule"/>
</dbReference>
<evidence type="ECO:0000256" key="4">
    <source>
        <dbReference type="ARBA" id="ARBA00022968"/>
    </source>
</evidence>
<comment type="similarity">
    <text evidence="2 6">Belongs to the methyltransferase superfamily.</text>
</comment>
<dbReference type="SUPFAM" id="SSF53335">
    <property type="entry name" value="S-adenosyl-L-methionine-dependent methyltransferases"/>
    <property type="match status" value="2"/>
</dbReference>
<gene>
    <name evidence="8" type="ORF">H6P81_012562</name>
</gene>
<dbReference type="Gene3D" id="3.40.50.150">
    <property type="entry name" value="Vaccinia Virus protein VP39"/>
    <property type="match status" value="1"/>
</dbReference>
<dbReference type="EC" id="2.1.1.-" evidence="6"/>
<dbReference type="AlphaFoldDB" id="A0AAV7ECI5"/>
<keyword evidence="9" id="KW-1185">Reference proteome</keyword>
<keyword evidence="6" id="KW-0472">Membrane</keyword>
<keyword evidence="4 6" id="KW-0735">Signal-anchor</keyword>
<evidence type="ECO:0000256" key="1">
    <source>
        <dbReference type="ARBA" id="ARBA00004606"/>
    </source>
</evidence>
<accession>A0AAV7ECI5</accession>
<protein>
    <recommendedName>
        <fullName evidence="6">Methyltransferase</fullName>
        <ecNumber evidence="6">2.1.1.-</ecNumber>
    </recommendedName>
</protein>
<evidence type="ECO:0000256" key="3">
    <source>
        <dbReference type="ARBA" id="ARBA00022603"/>
    </source>
</evidence>
<keyword evidence="6" id="KW-1133">Transmembrane helix</keyword>
<feature type="compositionally biased region" description="Basic and acidic residues" evidence="7">
    <location>
        <begin position="96"/>
        <end position="121"/>
    </location>
</feature>
<feature type="transmembrane region" description="Helical" evidence="6">
    <location>
        <begin position="16"/>
        <end position="37"/>
    </location>
</feature>
<evidence type="ECO:0000313" key="9">
    <source>
        <dbReference type="Proteomes" id="UP000825729"/>
    </source>
</evidence>
<dbReference type="PANTHER" id="PTHR10108">
    <property type="entry name" value="SAM-DEPENDENT METHYLTRANSFERASE"/>
    <property type="match status" value="1"/>
</dbReference>
<keyword evidence="6" id="KW-0812">Transmembrane</keyword>
<evidence type="ECO:0000313" key="8">
    <source>
        <dbReference type="EMBL" id="KAG9446434.1"/>
    </source>
</evidence>
<dbReference type="GO" id="GO:0016020">
    <property type="term" value="C:membrane"/>
    <property type="evidence" value="ECO:0007669"/>
    <property type="project" value="UniProtKB-SubCell"/>
</dbReference>
<keyword evidence="3 6" id="KW-0489">Methyltransferase</keyword>
<evidence type="ECO:0000256" key="2">
    <source>
        <dbReference type="ARBA" id="ARBA00008361"/>
    </source>
</evidence>
<dbReference type="InterPro" id="IPR004159">
    <property type="entry name" value="Put_SAM_MeTrfase"/>
</dbReference>
<dbReference type="GO" id="GO:0005802">
    <property type="term" value="C:trans-Golgi network"/>
    <property type="evidence" value="ECO:0007669"/>
    <property type="project" value="TreeGrafter"/>
</dbReference>
<keyword evidence="6" id="KW-0325">Glycoprotein</keyword>
<proteinExistence type="inferred from homology"/>
<reference evidence="8 9" key="1">
    <citation type="submission" date="2021-07" db="EMBL/GenBank/DDBJ databases">
        <title>The Aristolochia fimbriata genome: insights into angiosperm evolution, floral development and chemical biosynthesis.</title>
        <authorList>
            <person name="Jiao Y."/>
        </authorList>
    </citation>
    <scope>NUCLEOTIDE SEQUENCE [LARGE SCALE GENOMIC DNA]</scope>
    <source>
        <strain evidence="8">IBCAS-2021</strain>
        <tissue evidence="8">Leaf</tissue>
    </source>
</reference>
<evidence type="ECO:0000256" key="6">
    <source>
        <dbReference type="RuleBase" id="RU366043"/>
    </source>
</evidence>
<feature type="compositionally biased region" description="Basic and acidic residues" evidence="7">
    <location>
        <begin position="64"/>
        <end position="88"/>
    </location>
</feature>
<evidence type="ECO:0000256" key="5">
    <source>
        <dbReference type="ARBA" id="ARBA00037847"/>
    </source>
</evidence>
<dbReference type="GO" id="GO:0005768">
    <property type="term" value="C:endosome"/>
    <property type="evidence" value="ECO:0007669"/>
    <property type="project" value="TreeGrafter"/>
</dbReference>
<dbReference type="InterPro" id="IPR029063">
    <property type="entry name" value="SAM-dependent_MTases_sf"/>
</dbReference>
<comment type="caution">
    <text evidence="8">The sequence shown here is derived from an EMBL/GenBank/DDBJ whole genome shotgun (WGS) entry which is preliminary data.</text>
</comment>
<dbReference type="Pfam" id="PF03141">
    <property type="entry name" value="Methyltransf_29"/>
    <property type="match status" value="1"/>
</dbReference>
<dbReference type="EMBL" id="JAINDJ010000005">
    <property type="protein sequence ID" value="KAG9446434.1"/>
    <property type="molecule type" value="Genomic_DNA"/>
</dbReference>
<dbReference type="Proteomes" id="UP000825729">
    <property type="component" value="Unassembled WGS sequence"/>
</dbReference>
<dbReference type="PANTHER" id="PTHR10108:SF1102">
    <property type="entry name" value="METHYLTRANSFERASE PMT28-RELATED"/>
    <property type="match status" value="1"/>
</dbReference>